<dbReference type="PANTHER" id="PTHR10655">
    <property type="entry name" value="LYSOPHOSPHOLIPASE-RELATED"/>
    <property type="match status" value="1"/>
</dbReference>
<sequence length="246" mass="26905">MMSSVQSIAVLPSTTHTATVIFLHGLGGSGYDWKTTAESFQKDMDLAHIKWVLPHAPKRVVTVYKGEVMPAWYDIKGFSPAENRISDEEGMMVSMKEIMQLIEAEKRSGIPYSRIVLGGFSQGAAMALLVGLTGEEKLAGLIPLSGALPLRFKFKDLISPHATSVPIFWGHGSADTLVTYELVAKSLNLLESLGIVVRRGCKDAGPGVAFNIYDGLPHETNSFELSDFGKWLKKIVPAGRRSQERE</sequence>
<organism evidence="11 12">
    <name type="scientific">Marasmius oreades</name>
    <name type="common">fairy-ring Marasmius</name>
    <dbReference type="NCBI Taxonomy" id="181124"/>
    <lineage>
        <taxon>Eukaryota</taxon>
        <taxon>Fungi</taxon>
        <taxon>Dikarya</taxon>
        <taxon>Basidiomycota</taxon>
        <taxon>Agaricomycotina</taxon>
        <taxon>Agaricomycetes</taxon>
        <taxon>Agaricomycetidae</taxon>
        <taxon>Agaricales</taxon>
        <taxon>Marasmiineae</taxon>
        <taxon>Marasmiaceae</taxon>
        <taxon>Marasmius</taxon>
    </lineage>
</organism>
<evidence type="ECO:0000259" key="10">
    <source>
        <dbReference type="Pfam" id="PF02230"/>
    </source>
</evidence>
<evidence type="ECO:0000256" key="1">
    <source>
        <dbReference type="ARBA" id="ARBA00006499"/>
    </source>
</evidence>
<keyword evidence="5" id="KW-0378">Hydrolase</keyword>
<comment type="caution">
    <text evidence="11">The sequence shown here is derived from an EMBL/GenBank/DDBJ whole genome shotgun (WGS) entry which is preliminary data.</text>
</comment>
<dbReference type="OrthoDB" id="2418081at2759"/>
<name>A0A9P8ADA4_9AGAR</name>
<dbReference type="Pfam" id="PF02230">
    <property type="entry name" value="Abhydrolase_2"/>
    <property type="match status" value="1"/>
</dbReference>
<dbReference type="GO" id="GO:0052689">
    <property type="term" value="F:carboxylic ester hydrolase activity"/>
    <property type="evidence" value="ECO:0007669"/>
    <property type="project" value="UniProtKB-KW"/>
</dbReference>
<dbReference type="RefSeq" id="XP_043013862.1">
    <property type="nucleotide sequence ID" value="XM_043149258.1"/>
</dbReference>
<evidence type="ECO:0000313" key="11">
    <source>
        <dbReference type="EMBL" id="KAG7097392.1"/>
    </source>
</evidence>
<dbReference type="GO" id="GO:0005737">
    <property type="term" value="C:cytoplasm"/>
    <property type="evidence" value="ECO:0007669"/>
    <property type="project" value="TreeGrafter"/>
</dbReference>
<dbReference type="EMBL" id="CM032182">
    <property type="protein sequence ID" value="KAG7097392.1"/>
    <property type="molecule type" value="Genomic_DNA"/>
</dbReference>
<evidence type="ECO:0000256" key="6">
    <source>
        <dbReference type="ARBA" id="ARBA00022832"/>
    </source>
</evidence>
<dbReference type="InterPro" id="IPR029058">
    <property type="entry name" value="AB_hydrolase_fold"/>
</dbReference>
<evidence type="ECO:0000256" key="8">
    <source>
        <dbReference type="ARBA" id="ARBA00031195"/>
    </source>
</evidence>
<dbReference type="Gene3D" id="3.40.50.1820">
    <property type="entry name" value="alpha/beta hydrolase"/>
    <property type="match status" value="1"/>
</dbReference>
<comment type="catalytic activity">
    <reaction evidence="9">
        <text>S-hexadecanoyl-L-cysteinyl-[protein] + H2O = L-cysteinyl-[protein] + hexadecanoate + H(+)</text>
        <dbReference type="Rhea" id="RHEA:19233"/>
        <dbReference type="Rhea" id="RHEA-COMP:10131"/>
        <dbReference type="Rhea" id="RHEA-COMP:11032"/>
        <dbReference type="ChEBI" id="CHEBI:7896"/>
        <dbReference type="ChEBI" id="CHEBI:15377"/>
        <dbReference type="ChEBI" id="CHEBI:15378"/>
        <dbReference type="ChEBI" id="CHEBI:29950"/>
        <dbReference type="ChEBI" id="CHEBI:74151"/>
        <dbReference type="EC" id="3.1.2.22"/>
    </reaction>
</comment>
<protein>
    <recommendedName>
        <fullName evidence="3">Acyl-protein thioesterase 1</fullName>
        <ecNumber evidence="2">3.1.2.22</ecNumber>
    </recommendedName>
    <alternativeName>
        <fullName evidence="8">Palmitoyl-protein hydrolase</fullName>
    </alternativeName>
</protein>
<keyword evidence="6" id="KW-0443">Lipid metabolism</keyword>
<reference evidence="11" key="1">
    <citation type="journal article" date="2021" name="Genome Biol. Evol.">
        <title>The assembled and annotated genome of the fairy-ring fungus Marasmius oreades.</title>
        <authorList>
            <person name="Hiltunen M."/>
            <person name="Ament-Velasquez S.L."/>
            <person name="Johannesson H."/>
        </authorList>
    </citation>
    <scope>NUCLEOTIDE SEQUENCE</scope>
    <source>
        <strain evidence="11">03SP1</strain>
    </source>
</reference>
<gene>
    <name evidence="11" type="ORF">E1B28_004742</name>
</gene>
<dbReference type="PANTHER" id="PTHR10655:SF17">
    <property type="entry name" value="LYSOPHOSPHOLIPASE-LIKE PROTEIN 1"/>
    <property type="match status" value="1"/>
</dbReference>
<proteinExistence type="inferred from homology"/>
<evidence type="ECO:0000256" key="3">
    <source>
        <dbReference type="ARBA" id="ARBA00014923"/>
    </source>
</evidence>
<dbReference type="KEGG" id="more:E1B28_004742"/>
<dbReference type="GeneID" id="66073818"/>
<keyword evidence="6" id="KW-0276">Fatty acid metabolism</keyword>
<feature type="domain" description="Phospholipase/carboxylesterase/thioesterase" evidence="10">
    <location>
        <begin position="12"/>
        <end position="234"/>
    </location>
</feature>
<dbReference type="SUPFAM" id="SSF53474">
    <property type="entry name" value="alpha/beta-Hydrolases"/>
    <property type="match status" value="1"/>
</dbReference>
<dbReference type="Proteomes" id="UP001049176">
    <property type="component" value="Chromosome 2"/>
</dbReference>
<evidence type="ECO:0000313" key="12">
    <source>
        <dbReference type="Proteomes" id="UP001049176"/>
    </source>
</evidence>
<dbReference type="EC" id="3.1.2.22" evidence="2"/>
<dbReference type="InterPro" id="IPR003140">
    <property type="entry name" value="PLipase/COase/thioEstase"/>
</dbReference>
<evidence type="ECO:0000256" key="9">
    <source>
        <dbReference type="ARBA" id="ARBA00047337"/>
    </source>
</evidence>
<dbReference type="AlphaFoldDB" id="A0A9P8ADA4"/>
<dbReference type="GO" id="GO:0008474">
    <property type="term" value="F:palmitoyl-(protein) hydrolase activity"/>
    <property type="evidence" value="ECO:0007669"/>
    <property type="project" value="UniProtKB-EC"/>
</dbReference>
<comment type="function">
    <text evidence="7">Hydrolyzes fatty acids from S-acylated cysteine residues in proteins with a strong preference for palmitoylated G-alpha proteins over other acyl substrates. Mediates the deacylation of G-alpha proteins such as GPA1 in vivo, but has weak or no activity toward palmitoylated Ras proteins. Has weak lysophospholipase activity in vitro; however such activity may not exist in vivo.</text>
</comment>
<evidence type="ECO:0000256" key="7">
    <source>
        <dbReference type="ARBA" id="ARBA00029392"/>
    </source>
</evidence>
<evidence type="ECO:0000256" key="4">
    <source>
        <dbReference type="ARBA" id="ARBA00022487"/>
    </source>
</evidence>
<evidence type="ECO:0000256" key="2">
    <source>
        <dbReference type="ARBA" id="ARBA00012423"/>
    </source>
</evidence>
<keyword evidence="4" id="KW-0719">Serine esterase</keyword>
<dbReference type="InterPro" id="IPR050565">
    <property type="entry name" value="LYPA1-2/EST-like"/>
</dbReference>
<dbReference type="GO" id="GO:0006631">
    <property type="term" value="P:fatty acid metabolic process"/>
    <property type="evidence" value="ECO:0007669"/>
    <property type="project" value="UniProtKB-KW"/>
</dbReference>
<evidence type="ECO:0000256" key="5">
    <source>
        <dbReference type="ARBA" id="ARBA00022801"/>
    </source>
</evidence>
<accession>A0A9P8ADA4</accession>
<comment type="similarity">
    <text evidence="1">Belongs to the AB hydrolase superfamily. AB hydrolase 2 family.</text>
</comment>
<keyword evidence="12" id="KW-1185">Reference proteome</keyword>